<dbReference type="InterPro" id="IPR018391">
    <property type="entry name" value="PQQ_b-propeller_rpt"/>
</dbReference>
<dbReference type="InterPro" id="IPR002372">
    <property type="entry name" value="PQQ_rpt_dom"/>
</dbReference>
<name>A0A9W7FVR6_9STRA</name>
<dbReference type="InterPro" id="IPR011047">
    <property type="entry name" value="Quinoprotein_ADH-like_sf"/>
</dbReference>
<dbReference type="PANTHER" id="PTHR34512">
    <property type="entry name" value="CELL SURFACE PROTEIN"/>
    <property type="match status" value="1"/>
</dbReference>
<reference evidence="3" key="1">
    <citation type="journal article" date="2023" name="Commun. Biol.">
        <title>Genome analysis of Parmales, the sister group of diatoms, reveals the evolutionary specialization of diatoms from phago-mixotrophs to photoautotrophs.</title>
        <authorList>
            <person name="Ban H."/>
            <person name="Sato S."/>
            <person name="Yoshikawa S."/>
            <person name="Yamada K."/>
            <person name="Nakamura Y."/>
            <person name="Ichinomiya M."/>
            <person name="Sato N."/>
            <person name="Blanc-Mathieu R."/>
            <person name="Endo H."/>
            <person name="Kuwata A."/>
            <person name="Ogata H."/>
        </authorList>
    </citation>
    <scope>NUCLEOTIDE SEQUENCE [LARGE SCALE GENOMIC DNA]</scope>
</reference>
<accession>A0A9W7FVR6</accession>
<feature type="domain" description="Pyrrolo-quinoline quinone repeat" evidence="1">
    <location>
        <begin position="143"/>
        <end position="287"/>
    </location>
</feature>
<dbReference type="SUPFAM" id="SSF50998">
    <property type="entry name" value="Quinoprotein alcohol dehydrogenase-like"/>
    <property type="match status" value="1"/>
</dbReference>
<dbReference type="Pfam" id="PF13360">
    <property type="entry name" value="PQQ_2"/>
    <property type="match status" value="1"/>
</dbReference>
<evidence type="ECO:0000313" key="3">
    <source>
        <dbReference type="Proteomes" id="UP001165065"/>
    </source>
</evidence>
<comment type="caution">
    <text evidence="2">The sequence shown here is derived from an EMBL/GenBank/DDBJ whole genome shotgun (WGS) entry which is preliminary data.</text>
</comment>
<dbReference type="Gene3D" id="2.130.10.10">
    <property type="entry name" value="YVTN repeat-like/Quinoprotein amine dehydrogenase"/>
    <property type="match status" value="2"/>
</dbReference>
<dbReference type="AlphaFoldDB" id="A0A9W7FVR6"/>
<dbReference type="OrthoDB" id="190618at2759"/>
<dbReference type="EMBL" id="BRYA01000553">
    <property type="protein sequence ID" value="GMI22681.1"/>
    <property type="molecule type" value="Genomic_DNA"/>
</dbReference>
<evidence type="ECO:0000313" key="2">
    <source>
        <dbReference type="EMBL" id="GMI22681.1"/>
    </source>
</evidence>
<organism evidence="2 3">
    <name type="scientific">Triparma columacea</name>
    <dbReference type="NCBI Taxonomy" id="722753"/>
    <lineage>
        <taxon>Eukaryota</taxon>
        <taxon>Sar</taxon>
        <taxon>Stramenopiles</taxon>
        <taxon>Ochrophyta</taxon>
        <taxon>Bolidophyceae</taxon>
        <taxon>Parmales</taxon>
        <taxon>Triparmaceae</taxon>
        <taxon>Triparma</taxon>
    </lineage>
</organism>
<dbReference type="InterPro" id="IPR015943">
    <property type="entry name" value="WD40/YVTN_repeat-like_dom_sf"/>
</dbReference>
<gene>
    <name evidence="2" type="ORF">TrCOL_g11394</name>
</gene>
<proteinExistence type="predicted"/>
<dbReference type="PANTHER" id="PTHR34512:SF30">
    <property type="entry name" value="OUTER MEMBRANE PROTEIN ASSEMBLY FACTOR BAMB"/>
    <property type="match status" value="1"/>
</dbReference>
<protein>
    <recommendedName>
        <fullName evidence="1">Pyrrolo-quinoline quinone repeat domain-containing protein</fullName>
    </recommendedName>
</protein>
<dbReference type="SMART" id="SM00564">
    <property type="entry name" value="PQQ"/>
    <property type="match status" value="4"/>
</dbReference>
<keyword evidence="3" id="KW-1185">Reference proteome</keyword>
<sequence length="291" mass="30482">MSPSNDPSDDPSDSLLWSWSPEKGSITTAAADPINNLCYAGTSDGGGGVFTALNCTDGSFLWEVDVGGEQWGTLGPGVSQDSGMVCVGVGGDANIFKDVGSKVTCMRPGTGEVLWEKGIGKQIQSRPSFSDSSVYVGDYNGCVYSLARDDGAVIWERCFQGIGGSTWLTNVEGSTSVLMPSDEGGKIFVFVTSFTGFLYALDGMTGEIEWQVKLGKPYVLGGGAASTPYVDAENRNVYVGGPEGIWAVEADTGKVIWNHGTDSMCGSSPTAVDDDAIAIACEDGYLYLLAK</sequence>
<evidence type="ECO:0000259" key="1">
    <source>
        <dbReference type="Pfam" id="PF13360"/>
    </source>
</evidence>
<dbReference type="Proteomes" id="UP001165065">
    <property type="component" value="Unassembled WGS sequence"/>
</dbReference>